<gene>
    <name evidence="2" type="ORF">ACFSJF_17885</name>
</gene>
<sequence length="78" mass="8989">MNSKTKLQSKLKDYQRFIITLILLSTYLFLGGVNNVFVYPSENGEKLLYLSGTLLIVGLVFSIQYVKIKRIITENERT</sequence>
<evidence type="ECO:0000313" key="3">
    <source>
        <dbReference type="Proteomes" id="UP001597383"/>
    </source>
</evidence>
<accession>A0ABW4W3U5</accession>
<name>A0ABW4W3U5_9BACI</name>
<evidence type="ECO:0000256" key="1">
    <source>
        <dbReference type="SAM" id="Phobius"/>
    </source>
</evidence>
<comment type="caution">
    <text evidence="2">The sequence shown here is derived from an EMBL/GenBank/DDBJ whole genome shotgun (WGS) entry which is preliminary data.</text>
</comment>
<organism evidence="2 3">
    <name type="scientific">Ornithinibacillus salinisoli</name>
    <dbReference type="NCBI Taxonomy" id="1848459"/>
    <lineage>
        <taxon>Bacteria</taxon>
        <taxon>Bacillati</taxon>
        <taxon>Bacillota</taxon>
        <taxon>Bacilli</taxon>
        <taxon>Bacillales</taxon>
        <taxon>Bacillaceae</taxon>
        <taxon>Ornithinibacillus</taxon>
    </lineage>
</organism>
<dbReference type="Proteomes" id="UP001597383">
    <property type="component" value="Unassembled WGS sequence"/>
</dbReference>
<feature type="transmembrane region" description="Helical" evidence="1">
    <location>
        <begin position="21"/>
        <end position="41"/>
    </location>
</feature>
<evidence type="ECO:0000313" key="2">
    <source>
        <dbReference type="EMBL" id="MFD2046148.1"/>
    </source>
</evidence>
<dbReference type="Pfam" id="PF14143">
    <property type="entry name" value="YrhC"/>
    <property type="match status" value="1"/>
</dbReference>
<keyword evidence="1" id="KW-0812">Transmembrane</keyword>
<feature type="transmembrane region" description="Helical" evidence="1">
    <location>
        <begin position="47"/>
        <end position="66"/>
    </location>
</feature>
<dbReference type="InterPro" id="IPR025418">
    <property type="entry name" value="YrhC-like"/>
</dbReference>
<keyword evidence="1" id="KW-1133">Transmembrane helix</keyword>
<protein>
    <submittedName>
        <fullName evidence="2">YrhC family protein</fullName>
    </submittedName>
</protein>
<proteinExistence type="predicted"/>
<dbReference type="RefSeq" id="WP_377556904.1">
    <property type="nucleotide sequence ID" value="NZ_JBHUHQ010000021.1"/>
</dbReference>
<keyword evidence="3" id="KW-1185">Reference proteome</keyword>
<dbReference type="EMBL" id="JBHUHQ010000021">
    <property type="protein sequence ID" value="MFD2046148.1"/>
    <property type="molecule type" value="Genomic_DNA"/>
</dbReference>
<keyword evidence="1" id="KW-0472">Membrane</keyword>
<reference evidence="3" key="1">
    <citation type="journal article" date="2019" name="Int. J. Syst. Evol. Microbiol.">
        <title>The Global Catalogue of Microorganisms (GCM) 10K type strain sequencing project: providing services to taxonomists for standard genome sequencing and annotation.</title>
        <authorList>
            <consortium name="The Broad Institute Genomics Platform"/>
            <consortium name="The Broad Institute Genome Sequencing Center for Infectious Disease"/>
            <person name="Wu L."/>
            <person name="Ma J."/>
        </authorList>
    </citation>
    <scope>NUCLEOTIDE SEQUENCE [LARGE SCALE GENOMIC DNA]</scope>
    <source>
        <strain evidence="3">R28</strain>
    </source>
</reference>